<evidence type="ECO:0000256" key="4">
    <source>
        <dbReference type="ARBA" id="ARBA00022729"/>
    </source>
</evidence>
<dbReference type="PROSITE" id="PS00010">
    <property type="entry name" value="ASX_HYDROXYL"/>
    <property type="match status" value="1"/>
</dbReference>
<dbReference type="PANTHER" id="PTHR47333">
    <property type="entry name" value="VON WILLEBRAND FACTOR C AND EGF DOMAIN-CONTAINING PROTEIN"/>
    <property type="match status" value="1"/>
</dbReference>
<evidence type="ECO:0000256" key="9">
    <source>
        <dbReference type="SAM" id="MobiDB-lite"/>
    </source>
</evidence>
<dbReference type="Proteomes" id="UP001642483">
    <property type="component" value="Unassembled WGS sequence"/>
</dbReference>
<dbReference type="PANTHER" id="PTHR47333:SF4">
    <property type="entry name" value="EGF-LIKE DOMAIN-CONTAINING PROTEIN"/>
    <property type="match status" value="1"/>
</dbReference>
<evidence type="ECO:0000256" key="7">
    <source>
        <dbReference type="ARBA" id="ARBA00023180"/>
    </source>
</evidence>
<evidence type="ECO:0000256" key="1">
    <source>
        <dbReference type="ARBA" id="ARBA00004613"/>
    </source>
</evidence>
<accession>A0ABP0GF62</accession>
<organism evidence="12 13">
    <name type="scientific">Clavelina lepadiformis</name>
    <name type="common">Light-bulb sea squirt</name>
    <name type="synonym">Ascidia lepadiformis</name>
    <dbReference type="NCBI Taxonomy" id="159417"/>
    <lineage>
        <taxon>Eukaryota</taxon>
        <taxon>Metazoa</taxon>
        <taxon>Chordata</taxon>
        <taxon>Tunicata</taxon>
        <taxon>Ascidiacea</taxon>
        <taxon>Aplousobranchia</taxon>
        <taxon>Clavelinidae</taxon>
        <taxon>Clavelina</taxon>
    </lineage>
</organism>
<comment type="subcellular location">
    <subcellularLocation>
        <location evidence="1">Secreted</location>
    </subcellularLocation>
</comment>
<feature type="signal peptide" evidence="10">
    <location>
        <begin position="1"/>
        <end position="31"/>
    </location>
</feature>
<keyword evidence="3 8" id="KW-0245">EGF-like domain</keyword>
<dbReference type="PROSITE" id="PS01187">
    <property type="entry name" value="EGF_CA"/>
    <property type="match status" value="1"/>
</dbReference>
<feature type="chain" id="PRO_5045360650" description="EGF-like domain-containing protein" evidence="10">
    <location>
        <begin position="32"/>
        <end position="444"/>
    </location>
</feature>
<feature type="region of interest" description="Disordered" evidence="9">
    <location>
        <begin position="85"/>
        <end position="112"/>
    </location>
</feature>
<evidence type="ECO:0000259" key="11">
    <source>
        <dbReference type="PROSITE" id="PS50026"/>
    </source>
</evidence>
<dbReference type="InterPro" id="IPR001881">
    <property type="entry name" value="EGF-like_Ca-bd_dom"/>
</dbReference>
<evidence type="ECO:0000256" key="10">
    <source>
        <dbReference type="SAM" id="SignalP"/>
    </source>
</evidence>
<evidence type="ECO:0000313" key="13">
    <source>
        <dbReference type="Proteomes" id="UP001642483"/>
    </source>
</evidence>
<keyword evidence="13" id="KW-1185">Reference proteome</keyword>
<evidence type="ECO:0000256" key="8">
    <source>
        <dbReference type="PROSITE-ProRule" id="PRU00076"/>
    </source>
</evidence>
<name>A0ABP0GF62_CLALP</name>
<evidence type="ECO:0000256" key="6">
    <source>
        <dbReference type="ARBA" id="ARBA00023157"/>
    </source>
</evidence>
<comment type="caution">
    <text evidence="8">Lacks conserved residue(s) required for the propagation of feature annotation.</text>
</comment>
<dbReference type="InterPro" id="IPR049883">
    <property type="entry name" value="NOTCH1_EGF-like"/>
</dbReference>
<comment type="caution">
    <text evidence="12">The sequence shown here is derived from an EMBL/GenBank/DDBJ whole genome shotgun (WGS) entry which is preliminary data.</text>
</comment>
<dbReference type="SMART" id="SM00179">
    <property type="entry name" value="EGF_CA"/>
    <property type="match status" value="3"/>
</dbReference>
<keyword evidence="5" id="KW-0677">Repeat</keyword>
<dbReference type="InterPro" id="IPR000152">
    <property type="entry name" value="EGF-type_Asp/Asn_hydroxyl_site"/>
</dbReference>
<dbReference type="PROSITE" id="PS01186">
    <property type="entry name" value="EGF_2"/>
    <property type="match status" value="2"/>
</dbReference>
<dbReference type="InterPro" id="IPR052080">
    <property type="entry name" value="vWF_C/EGF_Fibrillin"/>
</dbReference>
<proteinExistence type="predicted"/>
<dbReference type="EMBL" id="CAWYQH010000112">
    <property type="protein sequence ID" value="CAK8690073.1"/>
    <property type="molecule type" value="Genomic_DNA"/>
</dbReference>
<dbReference type="InterPro" id="IPR009030">
    <property type="entry name" value="Growth_fac_rcpt_cys_sf"/>
</dbReference>
<dbReference type="CDD" id="cd00054">
    <property type="entry name" value="EGF_CA"/>
    <property type="match status" value="3"/>
</dbReference>
<reference evidence="12 13" key="1">
    <citation type="submission" date="2024-02" db="EMBL/GenBank/DDBJ databases">
        <authorList>
            <person name="Daric V."/>
            <person name="Darras S."/>
        </authorList>
    </citation>
    <scope>NUCLEOTIDE SEQUENCE [LARGE SCALE GENOMIC DNA]</scope>
</reference>
<evidence type="ECO:0000256" key="2">
    <source>
        <dbReference type="ARBA" id="ARBA00022525"/>
    </source>
</evidence>
<dbReference type="InterPro" id="IPR000742">
    <property type="entry name" value="EGF"/>
</dbReference>
<protein>
    <recommendedName>
        <fullName evidence="11">EGF-like domain-containing protein</fullName>
    </recommendedName>
</protein>
<keyword evidence="7" id="KW-0325">Glycoprotein</keyword>
<sequence length="444" mass="50879">MFNTLSNVQLLAKLFLGFCIIIALMEPCAYCCPYHDRLEELERQRNELLSMEASNSPRIQRQLLNIEQEAKAIRRFLGMLEANRNAPKHHHSSHGGVIKPTTTSRRGQNHPESARRLTYNTNTGHAVYQTSNNNLYTAAGQPRNYYHQIDSKKYVACRNSQYHVCPVGSSCIYEYGTYRCIKRRIRECGTGFRKQIISTRRFKCVDINECANASLNNCEQICQNFMGGFRCDCNPGFRRGDNGTCNDIDECVLHENPCQYKCVNSNGSYNCICPDGYNIVSKVRCKDIDECLNDTICLENQECLNTYGGYECNQQEPCEPGYQRRNTSEIPFGPCEIHNYASALDKPTIVSQNRFSLHSNYPANTEVGRLRFAPKRDHIYTFRVVQGEKNFRMVPKRRHGYVSIRTRTKLVGPETYQLKILVSNSVSHTKSRVDLSFVVSSYGF</sequence>
<keyword evidence="6" id="KW-1015">Disulfide bond</keyword>
<dbReference type="Pfam" id="PF07645">
    <property type="entry name" value="EGF_CA"/>
    <property type="match status" value="3"/>
</dbReference>
<evidence type="ECO:0000256" key="5">
    <source>
        <dbReference type="ARBA" id="ARBA00022737"/>
    </source>
</evidence>
<gene>
    <name evidence="12" type="ORF">CVLEPA_LOCUS22715</name>
</gene>
<evidence type="ECO:0000313" key="12">
    <source>
        <dbReference type="EMBL" id="CAK8690073.1"/>
    </source>
</evidence>
<evidence type="ECO:0000256" key="3">
    <source>
        <dbReference type="ARBA" id="ARBA00022536"/>
    </source>
</evidence>
<keyword evidence="4 10" id="KW-0732">Signal</keyword>
<dbReference type="Gene3D" id="2.10.25.10">
    <property type="entry name" value="Laminin"/>
    <property type="match status" value="4"/>
</dbReference>
<keyword evidence="2" id="KW-0964">Secreted</keyword>
<dbReference type="SUPFAM" id="SSF57184">
    <property type="entry name" value="Growth factor receptor domain"/>
    <property type="match status" value="1"/>
</dbReference>
<dbReference type="SMART" id="SM00181">
    <property type="entry name" value="EGF"/>
    <property type="match status" value="3"/>
</dbReference>
<dbReference type="PROSITE" id="PS50026">
    <property type="entry name" value="EGF_3"/>
    <property type="match status" value="1"/>
</dbReference>
<dbReference type="InterPro" id="IPR018097">
    <property type="entry name" value="EGF_Ca-bd_CS"/>
</dbReference>
<feature type="domain" description="EGF-like" evidence="11">
    <location>
        <begin position="247"/>
        <end position="286"/>
    </location>
</feature>